<feature type="region of interest" description="Disordered" evidence="7">
    <location>
        <begin position="440"/>
        <end position="461"/>
    </location>
</feature>
<feature type="binding site" evidence="6">
    <location>
        <position position="155"/>
    </location>
    <ligand>
        <name>FMN</name>
        <dbReference type="ChEBI" id="CHEBI:58210"/>
    </ligand>
</feature>
<dbReference type="InterPro" id="IPR011251">
    <property type="entry name" value="Luciferase-like_dom"/>
</dbReference>
<evidence type="ECO:0000259" key="8">
    <source>
        <dbReference type="Pfam" id="PF00296"/>
    </source>
</evidence>
<dbReference type="PANTHER" id="PTHR30011:SF16">
    <property type="entry name" value="C2H2 FINGER DOMAIN TRANSCRIPTION FACTOR (EUROFUNG)-RELATED"/>
    <property type="match status" value="1"/>
</dbReference>
<dbReference type="NCBIfam" id="TIGR03860">
    <property type="entry name" value="FMN_nitrolo"/>
    <property type="match status" value="1"/>
</dbReference>
<feature type="domain" description="Luciferase-like" evidence="8">
    <location>
        <begin position="24"/>
        <end position="387"/>
    </location>
</feature>
<dbReference type="InterPro" id="IPR051260">
    <property type="entry name" value="Diverse_substr_monoxygenases"/>
</dbReference>
<dbReference type="InterPro" id="IPR016215">
    <property type="entry name" value="NTA_MOA"/>
</dbReference>
<dbReference type="PIRSF" id="PIRSF000337">
    <property type="entry name" value="NTA_MOA"/>
    <property type="match status" value="1"/>
</dbReference>
<dbReference type="GO" id="GO:0004497">
    <property type="term" value="F:monooxygenase activity"/>
    <property type="evidence" value="ECO:0007669"/>
    <property type="project" value="UniProtKB-KW"/>
</dbReference>
<evidence type="ECO:0000256" key="2">
    <source>
        <dbReference type="ARBA" id="ARBA00022643"/>
    </source>
</evidence>
<keyword evidence="10" id="KW-1185">Reference proteome</keyword>
<keyword evidence="1 6" id="KW-0285">Flavoprotein</keyword>
<accession>A0A5S4VV38</accession>
<feature type="binding site" evidence="6">
    <location>
        <position position="225"/>
    </location>
    <ligand>
        <name>FMN</name>
        <dbReference type="ChEBI" id="CHEBI:58210"/>
    </ligand>
</feature>
<dbReference type="OrthoDB" id="9779442at2"/>
<dbReference type="AlphaFoldDB" id="A0A5S4VV38"/>
<dbReference type="GO" id="GO:0016705">
    <property type="term" value="F:oxidoreductase activity, acting on paired donors, with incorporation or reduction of molecular oxygen"/>
    <property type="evidence" value="ECO:0007669"/>
    <property type="project" value="InterPro"/>
</dbReference>
<dbReference type="EMBL" id="VSSR01000131">
    <property type="protein sequence ID" value="TYL70551.1"/>
    <property type="molecule type" value="Genomic_DNA"/>
</dbReference>
<sequence>MAKRTRHIKLGLFLIVDGSHEAAWRHPDATSARGMAFKRYVDVVTTADRNFFDFVFLADTLGITSDNLPMISRNARSECYDPIVLLSALAPFTQAVGLVATASTSYNDPYQVARRFASLDHLSDGRAGWNVVTSANRFEALNLSSDDLPPHEARYRRAREFVSVVKGLWDSWDDHAFVRDKESGLYFEPSKMHVLDHRGEFFSVRGPLNIPRSPQGHPVIVQAGSSEDGQDLAAATADVVFTAQDNLADARDFYAKLKARLQRYDRGEEDLIIMPGIFPVVGRTQGEAEDRFESLQSLLHPDVGIPFISRLGGLDLSGLALDDMLPSVIDATNSSKSRQKLFVATARRDSLTIRQMFMRFAGARGHLQVVGTAATIADCIEEWVSTRAADGFNVMPPLLPSSMNDFKDLVIPELQRRGLLSSAIRTGTLREKLGLRHPPDMSHVYASDRPDELPLHSRIEP</sequence>
<protein>
    <submittedName>
        <fullName evidence="9">LLM class flavin-dependent oxidoreductase</fullName>
    </submittedName>
</protein>
<evidence type="ECO:0000256" key="7">
    <source>
        <dbReference type="SAM" id="MobiDB-lite"/>
    </source>
</evidence>
<dbReference type="CDD" id="cd01095">
    <property type="entry name" value="Nitrilotriacetate_monoxgenase"/>
    <property type="match status" value="1"/>
</dbReference>
<keyword evidence="4" id="KW-0503">Monooxygenase</keyword>
<reference evidence="9 10" key="1">
    <citation type="submission" date="2019-08" db="EMBL/GenBank/DDBJ databases">
        <title>Bradyrhizobium hipponensis sp. nov., a rhizobium isolated from a Lupinus angustifolius root nodule in Tunisia.</title>
        <authorList>
            <person name="Off K."/>
            <person name="Rejili M."/>
            <person name="Mars M."/>
            <person name="Brachmann A."/>
            <person name="Marin M."/>
        </authorList>
    </citation>
    <scope>NUCLEOTIDE SEQUENCE [LARGE SCALE GENOMIC DNA]</scope>
    <source>
        <strain evidence="9 10">CTAW11</strain>
    </source>
</reference>
<dbReference type="Proteomes" id="UP000324853">
    <property type="component" value="Unassembled WGS sequence"/>
</dbReference>
<evidence type="ECO:0000313" key="10">
    <source>
        <dbReference type="Proteomes" id="UP000324853"/>
    </source>
</evidence>
<feature type="binding site" evidence="6">
    <location>
        <position position="226"/>
    </location>
    <ligand>
        <name>FMN</name>
        <dbReference type="ChEBI" id="CHEBI:58210"/>
    </ligand>
</feature>
<name>A0A5S4VV38_9BRAD</name>
<evidence type="ECO:0000256" key="1">
    <source>
        <dbReference type="ARBA" id="ARBA00022630"/>
    </source>
</evidence>
<evidence type="ECO:0000313" key="9">
    <source>
        <dbReference type="EMBL" id="TYL70551.1"/>
    </source>
</evidence>
<comment type="caution">
    <text evidence="9">The sequence shown here is derived from an EMBL/GenBank/DDBJ whole genome shotgun (WGS) entry which is preliminary data.</text>
</comment>
<dbReference type="SUPFAM" id="SSF51679">
    <property type="entry name" value="Bacterial luciferase-like"/>
    <property type="match status" value="1"/>
</dbReference>
<dbReference type="RefSeq" id="WP_148756631.1">
    <property type="nucleotide sequence ID" value="NZ_VSSR01000131.1"/>
</dbReference>
<gene>
    <name evidence="9" type="ORF">FXB38_41465</name>
</gene>
<proteinExistence type="inferred from homology"/>
<feature type="binding site" evidence="6">
    <location>
        <position position="101"/>
    </location>
    <ligand>
        <name>FMN</name>
        <dbReference type="ChEBI" id="CHEBI:58210"/>
    </ligand>
</feature>
<organism evidence="9 10">
    <name type="scientific">Bradyrhizobium cytisi</name>
    <dbReference type="NCBI Taxonomy" id="515489"/>
    <lineage>
        <taxon>Bacteria</taxon>
        <taxon>Pseudomonadati</taxon>
        <taxon>Pseudomonadota</taxon>
        <taxon>Alphaproteobacteria</taxon>
        <taxon>Hyphomicrobiales</taxon>
        <taxon>Nitrobacteraceae</taxon>
        <taxon>Bradyrhizobium</taxon>
    </lineage>
</organism>
<feature type="binding site" evidence="6">
    <location>
        <position position="59"/>
    </location>
    <ligand>
        <name>FMN</name>
        <dbReference type="ChEBI" id="CHEBI:58210"/>
    </ligand>
</feature>
<dbReference type="PANTHER" id="PTHR30011">
    <property type="entry name" value="ALKANESULFONATE MONOOXYGENASE-RELATED"/>
    <property type="match status" value="1"/>
</dbReference>
<dbReference type="Pfam" id="PF00296">
    <property type="entry name" value="Bac_luciferase"/>
    <property type="match status" value="1"/>
</dbReference>
<feature type="binding site" evidence="6">
    <location>
        <position position="151"/>
    </location>
    <ligand>
        <name>FMN</name>
        <dbReference type="ChEBI" id="CHEBI:58210"/>
    </ligand>
</feature>
<comment type="similarity">
    <text evidence="5">Belongs to the NtaA/SnaA/DszA monooxygenase family.</text>
</comment>
<evidence type="ECO:0000256" key="3">
    <source>
        <dbReference type="ARBA" id="ARBA00023002"/>
    </source>
</evidence>
<keyword evidence="3" id="KW-0560">Oxidoreductase</keyword>
<keyword evidence="2 6" id="KW-0288">FMN</keyword>
<dbReference type="Gene3D" id="3.20.20.30">
    <property type="entry name" value="Luciferase-like domain"/>
    <property type="match status" value="1"/>
</dbReference>
<evidence type="ECO:0000256" key="6">
    <source>
        <dbReference type="PIRSR" id="PIRSR000337-1"/>
    </source>
</evidence>
<evidence type="ECO:0000256" key="5">
    <source>
        <dbReference type="ARBA" id="ARBA00033748"/>
    </source>
</evidence>
<evidence type="ECO:0000256" key="4">
    <source>
        <dbReference type="ARBA" id="ARBA00023033"/>
    </source>
</evidence>
<dbReference type="InterPro" id="IPR036661">
    <property type="entry name" value="Luciferase-like_sf"/>
</dbReference>